<keyword evidence="2" id="KW-0808">Transferase</keyword>
<dbReference type="InterPro" id="IPR005490">
    <property type="entry name" value="LD_TPept_cat_dom"/>
</dbReference>
<dbReference type="SUPFAM" id="SSF141523">
    <property type="entry name" value="L,D-transpeptidase catalytic domain-like"/>
    <property type="match status" value="1"/>
</dbReference>
<evidence type="ECO:0000313" key="9">
    <source>
        <dbReference type="EMBL" id="KRM94158.1"/>
    </source>
</evidence>
<feature type="active site" description="Proton donor/acceptor" evidence="6">
    <location>
        <position position="137"/>
    </location>
</feature>
<gene>
    <name evidence="9" type="ORF">FC56_GL001105</name>
</gene>
<evidence type="ECO:0000256" key="5">
    <source>
        <dbReference type="ARBA" id="ARBA00023316"/>
    </source>
</evidence>
<evidence type="ECO:0000256" key="2">
    <source>
        <dbReference type="ARBA" id="ARBA00022679"/>
    </source>
</evidence>
<evidence type="ECO:0000313" key="10">
    <source>
        <dbReference type="Proteomes" id="UP000051256"/>
    </source>
</evidence>
<evidence type="ECO:0000256" key="7">
    <source>
        <dbReference type="SAM" id="MobiDB-lite"/>
    </source>
</evidence>
<dbReference type="AlphaFoldDB" id="A0A0R2CQQ2"/>
<dbReference type="GO" id="GO:0071555">
    <property type="term" value="P:cell wall organization"/>
    <property type="evidence" value="ECO:0007669"/>
    <property type="project" value="UniProtKB-UniRule"/>
</dbReference>
<dbReference type="Proteomes" id="UP000051256">
    <property type="component" value="Unassembled WGS sequence"/>
</dbReference>
<dbReference type="PROSITE" id="PS52029">
    <property type="entry name" value="LD_TPASE"/>
    <property type="match status" value="1"/>
</dbReference>
<dbReference type="UniPathway" id="UPA00219"/>
<feature type="active site" description="Nucleophile" evidence="6">
    <location>
        <position position="164"/>
    </location>
</feature>
<dbReference type="PANTHER" id="PTHR30582">
    <property type="entry name" value="L,D-TRANSPEPTIDASE"/>
    <property type="match status" value="1"/>
</dbReference>
<comment type="caution">
    <text evidence="9">The sequence shown here is derived from an EMBL/GenBank/DDBJ whole genome shotgun (WGS) entry which is preliminary data.</text>
</comment>
<dbReference type="GO" id="GO:0018104">
    <property type="term" value="P:peptidoglycan-protein cross-linking"/>
    <property type="evidence" value="ECO:0007669"/>
    <property type="project" value="TreeGrafter"/>
</dbReference>
<organism evidence="9 10">
    <name type="scientific">Lentilactobacillus senioris DSM 24302 = JCM 17472</name>
    <dbReference type="NCBI Taxonomy" id="1423802"/>
    <lineage>
        <taxon>Bacteria</taxon>
        <taxon>Bacillati</taxon>
        <taxon>Bacillota</taxon>
        <taxon>Bacilli</taxon>
        <taxon>Lactobacillales</taxon>
        <taxon>Lactobacillaceae</taxon>
        <taxon>Lentilactobacillus</taxon>
    </lineage>
</organism>
<dbReference type="PANTHER" id="PTHR30582:SF2">
    <property type="entry name" value="L,D-TRANSPEPTIDASE YCIB-RELATED"/>
    <property type="match status" value="1"/>
</dbReference>
<dbReference type="InterPro" id="IPR038063">
    <property type="entry name" value="Transpep_catalytic_dom"/>
</dbReference>
<dbReference type="GO" id="GO:0008360">
    <property type="term" value="P:regulation of cell shape"/>
    <property type="evidence" value="ECO:0007669"/>
    <property type="project" value="UniProtKB-UniRule"/>
</dbReference>
<dbReference type="Gene3D" id="2.40.440.10">
    <property type="entry name" value="L,D-transpeptidase catalytic domain-like"/>
    <property type="match status" value="1"/>
</dbReference>
<keyword evidence="10" id="KW-1185">Reference proteome</keyword>
<evidence type="ECO:0000259" key="8">
    <source>
        <dbReference type="PROSITE" id="PS52029"/>
    </source>
</evidence>
<keyword evidence="5 6" id="KW-0961">Cell wall biogenesis/degradation</keyword>
<keyword evidence="4 6" id="KW-0573">Peptidoglycan synthesis</keyword>
<dbReference type="InterPro" id="IPR050979">
    <property type="entry name" value="LD-transpeptidase"/>
</dbReference>
<reference evidence="9 10" key="1">
    <citation type="journal article" date="2015" name="Genome Announc.">
        <title>Expanding the biotechnology potential of lactobacilli through comparative genomics of 213 strains and associated genera.</title>
        <authorList>
            <person name="Sun Z."/>
            <person name="Harris H.M."/>
            <person name="McCann A."/>
            <person name="Guo C."/>
            <person name="Argimon S."/>
            <person name="Zhang W."/>
            <person name="Yang X."/>
            <person name="Jeffery I.B."/>
            <person name="Cooney J.C."/>
            <person name="Kagawa T.F."/>
            <person name="Liu W."/>
            <person name="Song Y."/>
            <person name="Salvetti E."/>
            <person name="Wrobel A."/>
            <person name="Rasinkangas P."/>
            <person name="Parkhill J."/>
            <person name="Rea M.C."/>
            <person name="O'Sullivan O."/>
            <person name="Ritari J."/>
            <person name="Douillard F.P."/>
            <person name="Paul Ross R."/>
            <person name="Yang R."/>
            <person name="Briner A.E."/>
            <person name="Felis G.E."/>
            <person name="de Vos W.M."/>
            <person name="Barrangou R."/>
            <person name="Klaenhammer T.R."/>
            <person name="Caufield P.W."/>
            <person name="Cui Y."/>
            <person name="Zhang H."/>
            <person name="O'Toole P.W."/>
        </authorList>
    </citation>
    <scope>NUCLEOTIDE SEQUENCE [LARGE SCALE GENOMIC DNA]</scope>
    <source>
        <strain evidence="9 10">DSM 24302</strain>
    </source>
</reference>
<dbReference type="PATRIC" id="fig|1423802.4.peg.1120"/>
<feature type="region of interest" description="Disordered" evidence="7">
    <location>
        <begin position="15"/>
        <end position="42"/>
    </location>
</feature>
<dbReference type="GO" id="GO:0016740">
    <property type="term" value="F:transferase activity"/>
    <property type="evidence" value="ECO:0007669"/>
    <property type="project" value="UniProtKB-KW"/>
</dbReference>
<dbReference type="Pfam" id="PF03734">
    <property type="entry name" value="YkuD"/>
    <property type="match status" value="1"/>
</dbReference>
<dbReference type="GO" id="GO:0005576">
    <property type="term" value="C:extracellular region"/>
    <property type="evidence" value="ECO:0007669"/>
    <property type="project" value="TreeGrafter"/>
</dbReference>
<dbReference type="STRING" id="1423802.FC56_GL001105"/>
<accession>A0A0R2CQQ2</accession>
<proteinExistence type="predicted"/>
<sequence length="188" mass="20779">MALALVLIMAGCSNGKQANSKTESNTASSSSAKKSPAKKAAPVINWRKSSENKAYPTITNQNGRYLRVSIKKQRVYVMSAKNKVLYTMYASTGKDDSTPKGNFKIQSERGDFFFNQESKEGAKYWTSFKDHGIYLFHTVPTNSKGQYIKSEAKQLGKSANSHGCVRLSVPDAKWINQTVPVGTKVVIR</sequence>
<dbReference type="GO" id="GO:0071972">
    <property type="term" value="F:peptidoglycan L,D-transpeptidase activity"/>
    <property type="evidence" value="ECO:0007669"/>
    <property type="project" value="TreeGrafter"/>
</dbReference>
<evidence type="ECO:0000256" key="3">
    <source>
        <dbReference type="ARBA" id="ARBA00022960"/>
    </source>
</evidence>
<evidence type="ECO:0000256" key="1">
    <source>
        <dbReference type="ARBA" id="ARBA00004752"/>
    </source>
</evidence>
<evidence type="ECO:0000256" key="6">
    <source>
        <dbReference type="PROSITE-ProRule" id="PRU01373"/>
    </source>
</evidence>
<feature type="domain" description="L,D-TPase catalytic" evidence="8">
    <location>
        <begin position="64"/>
        <end position="188"/>
    </location>
</feature>
<comment type="pathway">
    <text evidence="1 6">Cell wall biogenesis; peptidoglycan biosynthesis.</text>
</comment>
<feature type="compositionally biased region" description="Low complexity" evidence="7">
    <location>
        <begin position="18"/>
        <end position="42"/>
    </location>
</feature>
<protein>
    <submittedName>
        <fullName evidence="9">ErfK family cell surface protein</fullName>
    </submittedName>
</protein>
<keyword evidence="3 6" id="KW-0133">Cell shape</keyword>
<dbReference type="EMBL" id="AYZR01000004">
    <property type="protein sequence ID" value="KRM94158.1"/>
    <property type="molecule type" value="Genomic_DNA"/>
</dbReference>
<dbReference type="CDD" id="cd16913">
    <property type="entry name" value="YkuD_like"/>
    <property type="match status" value="1"/>
</dbReference>
<name>A0A0R2CQQ2_9LACO</name>
<evidence type="ECO:0000256" key="4">
    <source>
        <dbReference type="ARBA" id="ARBA00022984"/>
    </source>
</evidence>